<evidence type="ECO:0000313" key="3">
    <source>
        <dbReference type="EMBL" id="KPK73496.1"/>
    </source>
</evidence>
<dbReference type="PANTHER" id="PTHR37507:SF2">
    <property type="entry name" value="SPORULATION PROTEIN YDCC"/>
    <property type="match status" value="1"/>
</dbReference>
<keyword evidence="1" id="KW-0812">Transmembrane</keyword>
<evidence type="ECO:0000313" key="4">
    <source>
        <dbReference type="Proteomes" id="UP000051096"/>
    </source>
</evidence>
<dbReference type="SUPFAM" id="SSF89392">
    <property type="entry name" value="Prokaryotic lipoproteins and lipoprotein localization factors"/>
    <property type="match status" value="1"/>
</dbReference>
<dbReference type="InterPro" id="IPR029046">
    <property type="entry name" value="LolA/LolB/LppX"/>
</dbReference>
<dbReference type="InterPro" id="IPR033399">
    <property type="entry name" value="TP_0789-like"/>
</dbReference>
<sequence>MKVGQTRRHLPIVGAVACTFIIACPFLYGQDELTADSILQIMTETMNPDQAQGTMTMTIVTTSGDERTFLYETYSTNHGEKSLMKYIEPSRVKGQTILMLNDADDIWTYFPKTKRIRKLATHAKRQKLEGSDFSYEDLGASNTFIEEYSSVRHSDEKKEGRDCYKLELNRKDESSAGYSRIVMWVDKEYMTPLVVDYYHDDDPALWEKQLVCTDVQLIDGIYTPMRCTMYNKLDATQTSMEIVDIRYDVDLPDELFTEMGMQQ</sequence>
<organism evidence="3 4">
    <name type="scientific">candidate division WOR_3 bacterium SM23_60</name>
    <dbReference type="NCBI Taxonomy" id="1703780"/>
    <lineage>
        <taxon>Bacteria</taxon>
        <taxon>Bacteria division WOR-3</taxon>
    </lineage>
</organism>
<dbReference type="PROSITE" id="PS51257">
    <property type="entry name" value="PROKAR_LIPOPROTEIN"/>
    <property type="match status" value="1"/>
</dbReference>
<feature type="domain" description="Uncharacterized protein TP-0789" evidence="2">
    <location>
        <begin position="80"/>
        <end position="262"/>
    </location>
</feature>
<accession>A0A0S8GKF4</accession>
<dbReference type="Pfam" id="PF17131">
    <property type="entry name" value="LolA_like"/>
    <property type="match status" value="1"/>
</dbReference>
<keyword evidence="1" id="KW-1133">Transmembrane helix</keyword>
<proteinExistence type="predicted"/>
<dbReference type="EMBL" id="LJUO01000008">
    <property type="protein sequence ID" value="KPK73496.1"/>
    <property type="molecule type" value="Genomic_DNA"/>
</dbReference>
<comment type="caution">
    <text evidence="3">The sequence shown here is derived from an EMBL/GenBank/DDBJ whole genome shotgun (WGS) entry which is preliminary data.</text>
</comment>
<dbReference type="PANTHER" id="PTHR37507">
    <property type="entry name" value="SPORULATION PROTEIN YDCC"/>
    <property type="match status" value="1"/>
</dbReference>
<evidence type="ECO:0000259" key="2">
    <source>
        <dbReference type="Pfam" id="PF17131"/>
    </source>
</evidence>
<gene>
    <name evidence="3" type="ORF">AMJ87_01560</name>
</gene>
<dbReference type="Gene3D" id="2.50.20.10">
    <property type="entry name" value="Lipoprotein localisation LolA/LolB/LppX"/>
    <property type="match status" value="1"/>
</dbReference>
<dbReference type="AlphaFoldDB" id="A0A0S8GKF4"/>
<dbReference type="InterPro" id="IPR052944">
    <property type="entry name" value="Sporulation_related"/>
</dbReference>
<protein>
    <recommendedName>
        <fullName evidence="2">Uncharacterized protein TP-0789 domain-containing protein</fullName>
    </recommendedName>
</protein>
<dbReference type="CDD" id="cd16329">
    <property type="entry name" value="LolA_like"/>
    <property type="match status" value="1"/>
</dbReference>
<keyword evidence="1" id="KW-0472">Membrane</keyword>
<evidence type="ECO:0000256" key="1">
    <source>
        <dbReference type="SAM" id="Phobius"/>
    </source>
</evidence>
<dbReference type="Proteomes" id="UP000051096">
    <property type="component" value="Unassembled WGS sequence"/>
</dbReference>
<feature type="transmembrane region" description="Helical" evidence="1">
    <location>
        <begin position="12"/>
        <end position="29"/>
    </location>
</feature>
<name>A0A0S8GKF4_UNCW3</name>
<reference evidence="3 4" key="1">
    <citation type="journal article" date="2015" name="Microbiome">
        <title>Genomic resolution of linkages in carbon, nitrogen, and sulfur cycling among widespread estuary sediment bacteria.</title>
        <authorList>
            <person name="Baker B.J."/>
            <person name="Lazar C.S."/>
            <person name="Teske A.P."/>
            <person name="Dick G.J."/>
        </authorList>
    </citation>
    <scope>NUCLEOTIDE SEQUENCE [LARGE SCALE GENOMIC DNA]</scope>
    <source>
        <strain evidence="3">SM23_60</strain>
    </source>
</reference>